<dbReference type="Pfam" id="PF03466">
    <property type="entry name" value="LysR_substrate"/>
    <property type="match status" value="1"/>
</dbReference>
<dbReference type="RefSeq" id="WP_175152896.1">
    <property type="nucleotide sequence ID" value="NZ_CADIKK010000037.1"/>
</dbReference>
<dbReference type="Gene3D" id="3.40.190.10">
    <property type="entry name" value="Periplasmic binding protein-like II"/>
    <property type="match status" value="2"/>
</dbReference>
<dbReference type="EMBL" id="CADIKK010000037">
    <property type="protein sequence ID" value="CAB3803919.1"/>
    <property type="molecule type" value="Genomic_DNA"/>
</dbReference>
<protein>
    <submittedName>
        <fullName evidence="6">Glycine cleavage system transcriptional activator</fullName>
    </submittedName>
</protein>
<dbReference type="SUPFAM" id="SSF46785">
    <property type="entry name" value="Winged helix' DNA-binding domain"/>
    <property type="match status" value="1"/>
</dbReference>
<evidence type="ECO:0000256" key="4">
    <source>
        <dbReference type="ARBA" id="ARBA00023163"/>
    </source>
</evidence>
<sequence length="339" mass="39426">MQKNPLFADRFLAQMPPLRALRYFVTAARYESFTHAADVLCVTQAAISRQIKELEDSLNVVLFERNGRHITLTDAGRVLYNASYLSIMNIAEAVQAVRRADTHALTICVTPSFSALWLSFRMPALRERFPHLRFRVLVTEHLMELEEFMEPDLVIAKNPPRGPEYDVEPLYHDVVYPVCSRSFHERHFHGRQLKPLDLLAHPTLNLSLIGRAQICEHVDWRVWRNWFQRSDGSDRVHENVQLESNDYRLLIAQAEAGEGTMLGWHHLVHRQVERGLLVRPVEEALVFRERYHHLATHKNARIRPEYPEFREWLDDEVSAMMSGWQGVEAGIDAHLSQRA</sequence>
<dbReference type="GO" id="GO:0003700">
    <property type="term" value="F:DNA-binding transcription factor activity"/>
    <property type="evidence" value="ECO:0007669"/>
    <property type="project" value="InterPro"/>
</dbReference>
<dbReference type="InterPro" id="IPR058163">
    <property type="entry name" value="LysR-type_TF_proteobact-type"/>
</dbReference>
<comment type="similarity">
    <text evidence="1">Belongs to the LysR transcriptional regulatory family.</text>
</comment>
<dbReference type="PRINTS" id="PR00039">
    <property type="entry name" value="HTHLYSR"/>
</dbReference>
<reference evidence="6 7" key="1">
    <citation type="submission" date="2020-04" db="EMBL/GenBank/DDBJ databases">
        <authorList>
            <person name="De Canck E."/>
        </authorList>
    </citation>
    <scope>NUCLEOTIDE SEQUENCE [LARGE SCALE GENOMIC DNA]</scope>
    <source>
        <strain evidence="6 7">LMG 28614</strain>
    </source>
</reference>
<keyword evidence="4" id="KW-0804">Transcription</keyword>
<evidence type="ECO:0000256" key="1">
    <source>
        <dbReference type="ARBA" id="ARBA00009437"/>
    </source>
</evidence>
<gene>
    <name evidence="6" type="primary">gcvA_5</name>
    <name evidence="6" type="ORF">LMG28614_05911</name>
</gene>
<dbReference type="InterPro" id="IPR000847">
    <property type="entry name" value="LysR_HTH_N"/>
</dbReference>
<dbReference type="PANTHER" id="PTHR30537:SF26">
    <property type="entry name" value="GLYCINE CLEAVAGE SYSTEM TRANSCRIPTIONAL ACTIVATOR"/>
    <property type="match status" value="1"/>
</dbReference>
<dbReference type="AlphaFoldDB" id="A0A6S7BKR3"/>
<keyword evidence="3" id="KW-0238">DNA-binding</keyword>
<dbReference type="InterPro" id="IPR036390">
    <property type="entry name" value="WH_DNA-bd_sf"/>
</dbReference>
<evidence type="ECO:0000313" key="6">
    <source>
        <dbReference type="EMBL" id="CAB3803919.1"/>
    </source>
</evidence>
<dbReference type="Proteomes" id="UP000494365">
    <property type="component" value="Unassembled WGS sequence"/>
</dbReference>
<accession>A0A6S7BKR3</accession>
<feature type="domain" description="HTH lysR-type" evidence="5">
    <location>
        <begin position="16"/>
        <end position="73"/>
    </location>
</feature>
<evidence type="ECO:0000259" key="5">
    <source>
        <dbReference type="PROSITE" id="PS50931"/>
    </source>
</evidence>
<dbReference type="FunFam" id="1.10.10.10:FF:000001">
    <property type="entry name" value="LysR family transcriptional regulator"/>
    <property type="match status" value="1"/>
</dbReference>
<dbReference type="GO" id="GO:0006351">
    <property type="term" value="P:DNA-templated transcription"/>
    <property type="evidence" value="ECO:0007669"/>
    <property type="project" value="TreeGrafter"/>
</dbReference>
<dbReference type="SUPFAM" id="SSF53850">
    <property type="entry name" value="Periplasmic binding protein-like II"/>
    <property type="match status" value="1"/>
</dbReference>
<evidence type="ECO:0000256" key="2">
    <source>
        <dbReference type="ARBA" id="ARBA00023015"/>
    </source>
</evidence>
<name>A0A6S7BKR3_9BURK</name>
<keyword evidence="2" id="KW-0805">Transcription regulation</keyword>
<dbReference type="InterPro" id="IPR036388">
    <property type="entry name" value="WH-like_DNA-bd_sf"/>
</dbReference>
<organism evidence="6 7">
    <name type="scientific">Paraburkholderia ultramafica</name>
    <dbReference type="NCBI Taxonomy" id="1544867"/>
    <lineage>
        <taxon>Bacteria</taxon>
        <taxon>Pseudomonadati</taxon>
        <taxon>Pseudomonadota</taxon>
        <taxon>Betaproteobacteria</taxon>
        <taxon>Burkholderiales</taxon>
        <taxon>Burkholderiaceae</taxon>
        <taxon>Paraburkholderia</taxon>
    </lineage>
</organism>
<dbReference type="Pfam" id="PF00126">
    <property type="entry name" value="HTH_1"/>
    <property type="match status" value="1"/>
</dbReference>
<dbReference type="GO" id="GO:0043565">
    <property type="term" value="F:sequence-specific DNA binding"/>
    <property type="evidence" value="ECO:0007669"/>
    <property type="project" value="TreeGrafter"/>
</dbReference>
<evidence type="ECO:0000256" key="3">
    <source>
        <dbReference type="ARBA" id="ARBA00023125"/>
    </source>
</evidence>
<keyword evidence="7" id="KW-1185">Reference proteome</keyword>
<dbReference type="InterPro" id="IPR005119">
    <property type="entry name" value="LysR_subst-bd"/>
</dbReference>
<proteinExistence type="inferred from homology"/>
<dbReference type="PANTHER" id="PTHR30537">
    <property type="entry name" value="HTH-TYPE TRANSCRIPTIONAL REGULATOR"/>
    <property type="match status" value="1"/>
</dbReference>
<dbReference type="PROSITE" id="PS50931">
    <property type="entry name" value="HTH_LYSR"/>
    <property type="match status" value="1"/>
</dbReference>
<dbReference type="Gene3D" id="1.10.10.10">
    <property type="entry name" value="Winged helix-like DNA-binding domain superfamily/Winged helix DNA-binding domain"/>
    <property type="match status" value="1"/>
</dbReference>
<evidence type="ECO:0000313" key="7">
    <source>
        <dbReference type="Proteomes" id="UP000494365"/>
    </source>
</evidence>